<evidence type="ECO:0000313" key="5">
    <source>
        <dbReference type="EMBL" id="EWC59816.1"/>
    </source>
</evidence>
<dbReference type="InterPro" id="IPR020803">
    <property type="entry name" value="MeTfrase_dom"/>
</dbReference>
<dbReference type="Gene3D" id="3.40.50.150">
    <property type="entry name" value="Vaccinia Virus protein VP39"/>
    <property type="match status" value="1"/>
</dbReference>
<evidence type="ECO:0000256" key="2">
    <source>
        <dbReference type="ARBA" id="ARBA00022679"/>
    </source>
</evidence>
<dbReference type="STRING" id="909613.UO65_4819"/>
<comment type="caution">
    <text evidence="5">The sequence shown here is derived from an EMBL/GenBank/DDBJ whole genome shotgun (WGS) entry which is preliminary data.</text>
</comment>
<dbReference type="EMBL" id="AYXG01000184">
    <property type="protein sequence ID" value="EWC59816.1"/>
    <property type="molecule type" value="Genomic_DNA"/>
</dbReference>
<accession>W7ITU8</accession>
<name>W7ITU8_9PSEU</name>
<dbReference type="PANTHER" id="PTHR44068:SF11">
    <property type="entry name" value="GERANYL DIPHOSPHATE 2-C-METHYLTRANSFERASE"/>
    <property type="match status" value="1"/>
</dbReference>
<evidence type="ECO:0000259" key="4">
    <source>
        <dbReference type="SMART" id="SM00828"/>
    </source>
</evidence>
<dbReference type="OrthoDB" id="9769602at2"/>
<reference evidence="5 6" key="1">
    <citation type="journal article" date="2014" name="Genome Announc.">
        <title>Draft Genome Sequence of the Antitrypanosomally Active Sponge-Associated Bacterium Actinokineospora sp. Strain EG49.</title>
        <authorList>
            <person name="Harjes J."/>
            <person name="Ryu T."/>
            <person name="Abdelmohsen U.R."/>
            <person name="Moitinho-Silva L."/>
            <person name="Horn H."/>
            <person name="Ravasi T."/>
            <person name="Hentschel U."/>
        </authorList>
    </citation>
    <scope>NUCLEOTIDE SEQUENCE [LARGE SCALE GENOMIC DNA]</scope>
    <source>
        <strain evidence="5 6">EG49</strain>
    </source>
</reference>
<dbReference type="Pfam" id="PF08241">
    <property type="entry name" value="Methyltransf_11"/>
    <property type="match status" value="1"/>
</dbReference>
<dbReference type="SMART" id="SM00828">
    <property type="entry name" value="PKS_MT"/>
    <property type="match status" value="1"/>
</dbReference>
<keyword evidence="1 5" id="KW-0489">Methyltransferase</keyword>
<gene>
    <name evidence="5" type="ORF">UO65_4819</name>
</gene>
<dbReference type="CDD" id="cd02440">
    <property type="entry name" value="AdoMet_MTases"/>
    <property type="match status" value="1"/>
</dbReference>
<dbReference type="SUPFAM" id="SSF53335">
    <property type="entry name" value="S-adenosyl-L-methionine-dependent methyltransferases"/>
    <property type="match status" value="1"/>
</dbReference>
<evidence type="ECO:0000256" key="1">
    <source>
        <dbReference type="ARBA" id="ARBA00022603"/>
    </source>
</evidence>
<dbReference type="GO" id="GO:0032259">
    <property type="term" value="P:methylation"/>
    <property type="evidence" value="ECO:0007669"/>
    <property type="project" value="UniProtKB-KW"/>
</dbReference>
<sequence length="275" mass="30023">MTTQVDDINPQYAALTEASIVILGGNMHVGYWENDEDNASMAEATNRMTDMMLDRVNPLPGQRLLDVGCGNAAPAVRAVRTKGVSVVGIDIGAYQLKLAQERVTAEGLDDVITVQHTDVNAMPFEDESFDHAWSSECLIHVADWSATLAQIARVLKPGGRLVVADCVERAPVDAPTREFLDAYYASVRCQYNKLSEIPAKVENAGLELVELVEIGDHILERTMQAVDDGFRSMAERIEADYGMPAEVTEKIGVDAVRFSKIPESGYAIVVAQKPL</sequence>
<evidence type="ECO:0000256" key="3">
    <source>
        <dbReference type="ARBA" id="ARBA00022691"/>
    </source>
</evidence>
<keyword evidence="6" id="KW-1185">Reference proteome</keyword>
<proteinExistence type="predicted"/>
<dbReference type="Proteomes" id="UP000019277">
    <property type="component" value="Unassembled WGS sequence"/>
</dbReference>
<dbReference type="AlphaFoldDB" id="W7ITU8"/>
<evidence type="ECO:0000313" key="6">
    <source>
        <dbReference type="Proteomes" id="UP000019277"/>
    </source>
</evidence>
<dbReference type="RefSeq" id="WP_052021684.1">
    <property type="nucleotide sequence ID" value="NZ_AYXG01000184.1"/>
</dbReference>
<dbReference type="InterPro" id="IPR013216">
    <property type="entry name" value="Methyltransf_11"/>
</dbReference>
<dbReference type="GO" id="GO:0008757">
    <property type="term" value="F:S-adenosylmethionine-dependent methyltransferase activity"/>
    <property type="evidence" value="ECO:0007669"/>
    <property type="project" value="InterPro"/>
</dbReference>
<accession>A0A8E3BGV0</accession>
<keyword evidence="2 5" id="KW-0808">Transferase</keyword>
<dbReference type="InterPro" id="IPR029063">
    <property type="entry name" value="SAM-dependent_MTases_sf"/>
</dbReference>
<dbReference type="PANTHER" id="PTHR44068">
    <property type="entry name" value="ZGC:194242"/>
    <property type="match status" value="1"/>
</dbReference>
<protein>
    <submittedName>
        <fullName evidence="5">Methyltransferase</fullName>
    </submittedName>
</protein>
<dbReference type="eggNOG" id="COG2226">
    <property type="taxonomic scope" value="Bacteria"/>
</dbReference>
<feature type="domain" description="Polyketide synthase-like methyltransferase" evidence="4">
    <location>
        <begin position="18"/>
        <end position="274"/>
    </location>
</feature>
<dbReference type="InterPro" id="IPR050447">
    <property type="entry name" value="Erg6_SMT_methyltransf"/>
</dbReference>
<keyword evidence="3" id="KW-0949">S-adenosyl-L-methionine</keyword>
<organism evidence="5 6">
    <name type="scientific">Actinokineospora spheciospongiae</name>
    <dbReference type="NCBI Taxonomy" id="909613"/>
    <lineage>
        <taxon>Bacteria</taxon>
        <taxon>Bacillati</taxon>
        <taxon>Actinomycetota</taxon>
        <taxon>Actinomycetes</taxon>
        <taxon>Pseudonocardiales</taxon>
        <taxon>Pseudonocardiaceae</taxon>
        <taxon>Actinokineospora</taxon>
    </lineage>
</organism>